<feature type="transmembrane region" description="Helical" evidence="12">
    <location>
        <begin position="624"/>
        <end position="641"/>
    </location>
</feature>
<keyword evidence="15" id="KW-1185">Reference proteome</keyword>
<dbReference type="Pfam" id="PF00654">
    <property type="entry name" value="Voltage_CLC"/>
    <property type="match status" value="1"/>
</dbReference>
<feature type="transmembrane region" description="Helical" evidence="12">
    <location>
        <begin position="593"/>
        <end position="618"/>
    </location>
</feature>
<dbReference type="SUPFAM" id="SSF54631">
    <property type="entry name" value="CBS-domain pair"/>
    <property type="match status" value="1"/>
</dbReference>
<feature type="transmembrane region" description="Helical" evidence="12">
    <location>
        <begin position="557"/>
        <end position="581"/>
    </location>
</feature>
<evidence type="ECO:0000256" key="6">
    <source>
        <dbReference type="ARBA" id="ARBA00023065"/>
    </source>
</evidence>
<dbReference type="SUPFAM" id="SSF81340">
    <property type="entry name" value="Clc chloride channel"/>
    <property type="match status" value="1"/>
</dbReference>
<dbReference type="PANTHER" id="PTHR11689:SF89">
    <property type="entry name" value="CHLORIDE CHANNEL PROTEIN"/>
    <property type="match status" value="1"/>
</dbReference>
<feature type="transmembrane region" description="Helical" evidence="12">
    <location>
        <begin position="272"/>
        <end position="294"/>
    </location>
</feature>
<evidence type="ECO:0000256" key="11">
    <source>
        <dbReference type="SAM" id="MobiDB-lite"/>
    </source>
</evidence>
<evidence type="ECO:0000256" key="4">
    <source>
        <dbReference type="ARBA" id="ARBA00022737"/>
    </source>
</evidence>
<evidence type="ECO:0000256" key="9">
    <source>
        <dbReference type="ARBA" id="ARBA00023214"/>
    </source>
</evidence>
<dbReference type="EMBL" id="CAWYQH010000108">
    <property type="protein sequence ID" value="CAK8688663.1"/>
    <property type="molecule type" value="Genomic_DNA"/>
</dbReference>
<keyword evidence="6" id="KW-0406">Ion transport</keyword>
<dbReference type="PANTHER" id="PTHR11689">
    <property type="entry name" value="CHLORIDE CHANNEL PROTEIN CLC FAMILY MEMBER"/>
    <property type="match status" value="1"/>
</dbReference>
<gene>
    <name evidence="14" type="ORF">CVLEPA_LOCUS20656</name>
</gene>
<evidence type="ECO:0000256" key="5">
    <source>
        <dbReference type="ARBA" id="ARBA00022989"/>
    </source>
</evidence>
<keyword evidence="2" id="KW-0813">Transport</keyword>
<dbReference type="InterPro" id="IPR014743">
    <property type="entry name" value="Cl-channel_core"/>
</dbReference>
<feature type="region of interest" description="Disordered" evidence="11">
    <location>
        <begin position="1"/>
        <end position="57"/>
    </location>
</feature>
<dbReference type="Gene3D" id="1.10.3080.10">
    <property type="entry name" value="Clc chloride channel"/>
    <property type="match status" value="1"/>
</dbReference>
<protein>
    <recommendedName>
        <fullName evidence="13">CBS domain-containing protein</fullName>
    </recommendedName>
</protein>
<evidence type="ECO:0000256" key="2">
    <source>
        <dbReference type="ARBA" id="ARBA00022448"/>
    </source>
</evidence>
<reference evidence="14 15" key="1">
    <citation type="submission" date="2024-02" db="EMBL/GenBank/DDBJ databases">
        <authorList>
            <person name="Daric V."/>
            <person name="Darras S."/>
        </authorList>
    </citation>
    <scope>NUCLEOTIDE SEQUENCE [LARGE SCALE GENOMIC DNA]</scope>
</reference>
<feature type="transmembrane region" description="Helical" evidence="12">
    <location>
        <begin position="138"/>
        <end position="162"/>
    </location>
</feature>
<evidence type="ECO:0000256" key="3">
    <source>
        <dbReference type="ARBA" id="ARBA00022692"/>
    </source>
</evidence>
<evidence type="ECO:0000256" key="10">
    <source>
        <dbReference type="PROSITE-ProRule" id="PRU00703"/>
    </source>
</evidence>
<dbReference type="PROSITE" id="PS51371">
    <property type="entry name" value="CBS"/>
    <property type="match status" value="1"/>
</dbReference>
<dbReference type="Proteomes" id="UP001642483">
    <property type="component" value="Unassembled WGS sequence"/>
</dbReference>
<comment type="subcellular location">
    <subcellularLocation>
        <location evidence="1">Membrane</location>
        <topology evidence="1">Multi-pass membrane protein</topology>
    </subcellularLocation>
</comment>
<comment type="caution">
    <text evidence="14">The sequence shown here is derived from an EMBL/GenBank/DDBJ whole genome shotgun (WGS) entry which is preliminary data.</text>
</comment>
<feature type="transmembrane region" description="Helical" evidence="12">
    <location>
        <begin position="97"/>
        <end position="118"/>
    </location>
</feature>
<feature type="compositionally biased region" description="Acidic residues" evidence="11">
    <location>
        <begin position="1"/>
        <end position="10"/>
    </location>
</feature>
<sequence>MMAEVEETSIEMDTIGEISNETSDAKETNMNEPPEVEVVIPSEGNAQTKTEVKPDSAPFPKPKYESFDYFPPWSDVYKEWIIELTQTVACSAIDWRWFILGMMGFVIGIIGALVHQFIHLISHHKWEATEEAVEHGPGAVLGANLTYGLPCVFVAALLIALWPEAGGSGIPEMMGVLNGSIGASVVTPRSRFLQEKYFKYFDYGSFKPRNVAQTLVTKFWSCVLAVASGLPVGPEGPMVHMGGLIGAGLGSISRLNIPCFKRFRNNQDRQNFVSAGVAAGVASAFGAPIGGLLFSMEEVSSVWSVSLTWQTFFCCMIASFTTNLFNSWLDGFHVHGSFGLFSLETKFQVDYNLQTHLLTFIPAIALGIIGGVLGSIFIICNTVTRRLRKGLLAWFDSCGSFGSFLHYFWHLFEPCATLVAFVVLSGVIAYLVPPYCSPHECSADNPPYNRSECLIGGQVIPGFLVPRTEHEVQRFTCHEGVSWKVDGLYTVNNQSFNQAATLLFGSGSEAIRRLFSKGTHNQLNSFGILCSILAVYAAFACFAANRWLSCGLVVPMLFIGGLYGRIIGQLMVLGFGIHVPAEEPMWAWIDPGAMAVIGAASFFAGVSRLTASLTVIMLEITNDISFLLPIMVAIMTSKWVGDIFTHSLYHNILHFKEVPFLDAEPSVNSEKKEVSKNGWDCQNPCKSSELILDLYTISDVMIKNPVTLYEKGETTKSLSRLLLEKPFRGFPVVNAEGIFQGSISRPELLVIVNFKISAKKNGNTNGDQDSKLRYEKVHMAEVIENQKFRDKLAAALDEKEDARIDLGPYVNRSSMALPEGFSLYRAYVIYRTLGLRHLTVLNGKNEVVGFVKRTTLTSHALEESLVVDSEVDG</sequence>
<dbReference type="InterPro" id="IPR051280">
    <property type="entry name" value="Cl-channel/antiporter"/>
</dbReference>
<keyword evidence="9" id="KW-0868">Chloride</keyword>
<feature type="transmembrane region" description="Helical" evidence="12">
    <location>
        <begin position="523"/>
        <end position="545"/>
    </location>
</feature>
<organism evidence="14 15">
    <name type="scientific">Clavelina lepadiformis</name>
    <name type="common">Light-bulb sea squirt</name>
    <name type="synonym">Ascidia lepadiformis</name>
    <dbReference type="NCBI Taxonomy" id="159417"/>
    <lineage>
        <taxon>Eukaryota</taxon>
        <taxon>Metazoa</taxon>
        <taxon>Chordata</taxon>
        <taxon>Tunicata</taxon>
        <taxon>Ascidiacea</taxon>
        <taxon>Aplousobranchia</taxon>
        <taxon>Clavelinidae</taxon>
        <taxon>Clavelina</taxon>
    </lineage>
</organism>
<proteinExistence type="predicted"/>
<accession>A0ABP0GB24</accession>
<evidence type="ECO:0000313" key="15">
    <source>
        <dbReference type="Proteomes" id="UP001642483"/>
    </source>
</evidence>
<feature type="domain" description="CBS" evidence="13">
    <location>
        <begin position="701"/>
        <end position="759"/>
    </location>
</feature>
<evidence type="ECO:0000259" key="13">
    <source>
        <dbReference type="PROSITE" id="PS51371"/>
    </source>
</evidence>
<dbReference type="InterPro" id="IPR046342">
    <property type="entry name" value="CBS_dom_sf"/>
</dbReference>
<dbReference type="Pfam" id="PF00571">
    <property type="entry name" value="CBS"/>
    <property type="match status" value="1"/>
</dbReference>
<feature type="transmembrane region" description="Helical" evidence="12">
    <location>
        <begin position="415"/>
        <end position="432"/>
    </location>
</feature>
<feature type="transmembrane region" description="Helical" evidence="12">
    <location>
        <begin position="357"/>
        <end position="379"/>
    </location>
</feature>
<keyword evidence="8 12" id="KW-0472">Membrane</keyword>
<evidence type="ECO:0000256" key="7">
    <source>
        <dbReference type="ARBA" id="ARBA00023122"/>
    </source>
</evidence>
<evidence type="ECO:0000256" key="8">
    <source>
        <dbReference type="ARBA" id="ARBA00023136"/>
    </source>
</evidence>
<evidence type="ECO:0000256" key="1">
    <source>
        <dbReference type="ARBA" id="ARBA00004141"/>
    </source>
</evidence>
<feature type="compositionally biased region" description="Low complexity" evidence="11">
    <location>
        <begin position="32"/>
        <end position="41"/>
    </location>
</feature>
<keyword evidence="3 12" id="KW-0812">Transmembrane</keyword>
<dbReference type="Gene3D" id="3.10.580.10">
    <property type="entry name" value="CBS-domain"/>
    <property type="match status" value="1"/>
</dbReference>
<evidence type="ECO:0000313" key="14">
    <source>
        <dbReference type="EMBL" id="CAK8688663.1"/>
    </source>
</evidence>
<dbReference type="InterPro" id="IPR001807">
    <property type="entry name" value="ClC"/>
</dbReference>
<keyword evidence="4" id="KW-0677">Repeat</keyword>
<name>A0ABP0GB24_CLALP</name>
<dbReference type="InterPro" id="IPR000644">
    <property type="entry name" value="CBS_dom"/>
</dbReference>
<keyword evidence="5 12" id="KW-1133">Transmembrane helix</keyword>
<evidence type="ECO:0000256" key="12">
    <source>
        <dbReference type="SAM" id="Phobius"/>
    </source>
</evidence>
<keyword evidence="7 10" id="KW-0129">CBS domain</keyword>